<evidence type="ECO:0000313" key="2">
    <source>
        <dbReference type="Proteomes" id="UP000233618"/>
    </source>
</evidence>
<organism evidence="1 2">
    <name type="scientific">Labilibaculum manganireducens</name>
    <dbReference type="NCBI Taxonomy" id="1940525"/>
    <lineage>
        <taxon>Bacteria</taxon>
        <taxon>Pseudomonadati</taxon>
        <taxon>Bacteroidota</taxon>
        <taxon>Bacteroidia</taxon>
        <taxon>Marinilabiliales</taxon>
        <taxon>Marinifilaceae</taxon>
        <taxon>Labilibaculum</taxon>
    </lineage>
</organism>
<comment type="caution">
    <text evidence="1">The sequence shown here is derived from an EMBL/GenBank/DDBJ whole genome shotgun (WGS) entry which is preliminary data.</text>
</comment>
<sequence length="64" mass="6658">MQNLVNIHGVKILSKVEQRKISGGQPVLKSCGPEGECPSGFCCRGGACIDDTPVNGTIPACDPM</sequence>
<dbReference type="RefSeq" id="WP_101308482.1">
    <property type="nucleotide sequence ID" value="NZ_CAXXEE010000003.1"/>
</dbReference>
<proteinExistence type="predicted"/>
<keyword evidence="2" id="KW-1185">Reference proteome</keyword>
<dbReference type="Proteomes" id="UP000233618">
    <property type="component" value="Unassembled WGS sequence"/>
</dbReference>
<evidence type="ECO:0000313" key="1">
    <source>
        <dbReference type="EMBL" id="PKQ68830.1"/>
    </source>
</evidence>
<dbReference type="EMBL" id="MVDE01000003">
    <property type="protein sequence ID" value="PKQ68830.1"/>
    <property type="molecule type" value="Genomic_DNA"/>
</dbReference>
<evidence type="ECO:0008006" key="3">
    <source>
        <dbReference type="Google" id="ProtNLM"/>
    </source>
</evidence>
<dbReference type="AlphaFoldDB" id="A0A2N3IEU8"/>
<name>A0A2N3IEU8_9BACT</name>
<reference evidence="1 2" key="1">
    <citation type="journal article" date="2017" name="Front. Microbiol.">
        <title>Labilibaculum manganireducens gen. nov., sp. nov. and Labilibaculum filiforme sp. nov., Novel Bacteroidetes Isolated from Subsurface Sediments of the Baltic Sea.</title>
        <authorList>
            <person name="Vandieken V."/>
            <person name="Marshall I.P."/>
            <person name="Niemann H."/>
            <person name="Engelen B."/>
            <person name="Cypionka H."/>
        </authorList>
    </citation>
    <scope>NUCLEOTIDE SEQUENCE [LARGE SCALE GENOMIC DNA]</scope>
    <source>
        <strain evidence="1 2">59.10-2M</strain>
    </source>
</reference>
<accession>A0A2N3IEU8</accession>
<protein>
    <recommendedName>
        <fullName evidence="3">Bacteriocin</fullName>
    </recommendedName>
</protein>
<gene>
    <name evidence="1" type="ORF">BZG01_03710</name>
</gene>